<dbReference type="Gene3D" id="3.40.50.1000">
    <property type="entry name" value="HAD superfamily/HAD-like"/>
    <property type="match status" value="1"/>
</dbReference>
<dbReference type="HOGENOM" id="CLU_045011_19_2_5"/>
<dbReference type="SFLD" id="SFLDG01129">
    <property type="entry name" value="C1.5:_HAD__Beta-PGM__Phosphata"/>
    <property type="match status" value="1"/>
</dbReference>
<dbReference type="RefSeq" id="WP_012565651.1">
    <property type="nucleotide sequence ID" value="NC_011420.2"/>
</dbReference>
<evidence type="ECO:0000313" key="1">
    <source>
        <dbReference type="EMBL" id="ACI97859.1"/>
    </source>
</evidence>
<proteinExistence type="predicted"/>
<dbReference type="NCBIfam" id="TIGR01549">
    <property type="entry name" value="HAD-SF-IA-v1"/>
    <property type="match status" value="1"/>
</dbReference>
<dbReference type="Proteomes" id="UP000001591">
    <property type="component" value="Chromosome"/>
</dbReference>
<sequence length="227" mass="23643">MKLALFDCDGTLVDSQYAIVAAMTAGFAAANLPPPPAEAVRRVVGLPLVGAVATLAPLLEPALHVEIAEAYKAAFHENRLLARVPEPLFPGVVEALDALEAAGCLLGVATGKSRRGLLATLDHHGLRGRFVTLQTSDLLPGKPHPDMVHHAMAEAGAEREETVVIGDTTFDMLMARNARVPVVGVSWGYHEVEELTAAGADRIVTDCAALPAAVLALMAPSGPAALN</sequence>
<organism evidence="1 2">
    <name type="scientific">Rhodospirillum centenum (strain ATCC 51521 / SW)</name>
    <dbReference type="NCBI Taxonomy" id="414684"/>
    <lineage>
        <taxon>Bacteria</taxon>
        <taxon>Pseudomonadati</taxon>
        <taxon>Pseudomonadota</taxon>
        <taxon>Alphaproteobacteria</taxon>
        <taxon>Rhodospirillales</taxon>
        <taxon>Rhodospirillaceae</taxon>
        <taxon>Rhodospirillum</taxon>
    </lineage>
</organism>
<dbReference type="InterPro" id="IPR023214">
    <property type="entry name" value="HAD_sf"/>
</dbReference>
<dbReference type="PANTHER" id="PTHR43434:SF24">
    <property type="entry name" value="HYDROLASE-RELATED"/>
    <property type="match status" value="1"/>
</dbReference>
<dbReference type="AlphaFoldDB" id="B6IQX3"/>
<dbReference type="SFLD" id="SFLDS00003">
    <property type="entry name" value="Haloacid_Dehalogenase"/>
    <property type="match status" value="1"/>
</dbReference>
<gene>
    <name evidence="1" type="ordered locus">RC1_0420</name>
</gene>
<dbReference type="KEGG" id="rce:RC1_0420"/>
<dbReference type="InterPro" id="IPR050155">
    <property type="entry name" value="HAD-like_hydrolase_sf"/>
</dbReference>
<dbReference type="InterPro" id="IPR006439">
    <property type="entry name" value="HAD-SF_hydro_IA"/>
</dbReference>
<dbReference type="InterPro" id="IPR036412">
    <property type="entry name" value="HAD-like_sf"/>
</dbReference>
<dbReference type="PANTHER" id="PTHR43434">
    <property type="entry name" value="PHOSPHOGLYCOLATE PHOSPHATASE"/>
    <property type="match status" value="1"/>
</dbReference>
<dbReference type="SUPFAM" id="SSF56784">
    <property type="entry name" value="HAD-like"/>
    <property type="match status" value="1"/>
</dbReference>
<dbReference type="NCBIfam" id="TIGR01509">
    <property type="entry name" value="HAD-SF-IA-v3"/>
    <property type="match status" value="1"/>
</dbReference>
<dbReference type="GO" id="GO:0008967">
    <property type="term" value="F:phosphoglycolate phosphatase activity"/>
    <property type="evidence" value="ECO:0007669"/>
    <property type="project" value="TreeGrafter"/>
</dbReference>
<reference evidence="1 2" key="1">
    <citation type="journal article" date="2010" name="BMC Genomics">
        <title>Metabolic flexibility revealed in the genome of the cyst-forming alpha-1 proteobacterium Rhodospirillum centenum.</title>
        <authorList>
            <person name="Lu Y.K."/>
            <person name="Marden J."/>
            <person name="Han M."/>
            <person name="Swingley W.D."/>
            <person name="Mastrian S.D."/>
            <person name="Chowdhury S.R."/>
            <person name="Hao J."/>
            <person name="Helmy T."/>
            <person name="Kim S."/>
            <person name="Kurdoglu A.A."/>
            <person name="Matthies H.J."/>
            <person name="Rollo D."/>
            <person name="Stothard P."/>
            <person name="Blankenship R.E."/>
            <person name="Bauer C.E."/>
            <person name="Touchman J.W."/>
        </authorList>
    </citation>
    <scope>NUCLEOTIDE SEQUENCE [LARGE SCALE GENOMIC DNA]</scope>
    <source>
        <strain evidence="2">ATCC 51521 / SW</strain>
    </source>
</reference>
<dbReference type="EMBL" id="CP000613">
    <property type="protein sequence ID" value="ACI97859.1"/>
    <property type="molecule type" value="Genomic_DNA"/>
</dbReference>
<keyword evidence="1" id="KW-0378">Hydrolase</keyword>
<dbReference type="InterPro" id="IPR041492">
    <property type="entry name" value="HAD_2"/>
</dbReference>
<dbReference type="GO" id="GO:0006281">
    <property type="term" value="P:DNA repair"/>
    <property type="evidence" value="ECO:0007669"/>
    <property type="project" value="TreeGrafter"/>
</dbReference>
<dbReference type="SFLD" id="SFLDG01135">
    <property type="entry name" value="C1.5.6:_HAD__Beta-PGM__Phospha"/>
    <property type="match status" value="1"/>
</dbReference>
<protein>
    <submittedName>
        <fullName evidence="1">HAD-superfamily hydrolase, subfamily IA</fullName>
    </submittedName>
</protein>
<keyword evidence="2" id="KW-1185">Reference proteome</keyword>
<dbReference type="GO" id="GO:0005829">
    <property type="term" value="C:cytosol"/>
    <property type="evidence" value="ECO:0007669"/>
    <property type="project" value="TreeGrafter"/>
</dbReference>
<evidence type="ECO:0000313" key="2">
    <source>
        <dbReference type="Proteomes" id="UP000001591"/>
    </source>
</evidence>
<dbReference type="InterPro" id="IPR023198">
    <property type="entry name" value="PGP-like_dom2"/>
</dbReference>
<dbReference type="STRING" id="414684.RC1_0420"/>
<dbReference type="Gene3D" id="1.10.150.240">
    <property type="entry name" value="Putative phosphatase, domain 2"/>
    <property type="match status" value="1"/>
</dbReference>
<accession>B6IQX3</accession>
<dbReference type="eggNOG" id="COG0546">
    <property type="taxonomic scope" value="Bacteria"/>
</dbReference>
<dbReference type="Pfam" id="PF13419">
    <property type="entry name" value="HAD_2"/>
    <property type="match status" value="1"/>
</dbReference>
<name>B6IQX3_RHOCS</name>